<dbReference type="EMBL" id="RRYP01018172">
    <property type="protein sequence ID" value="TNV73749.1"/>
    <property type="molecule type" value="Genomic_DNA"/>
</dbReference>
<organism evidence="2 3">
    <name type="scientific">Halteria grandinella</name>
    <dbReference type="NCBI Taxonomy" id="5974"/>
    <lineage>
        <taxon>Eukaryota</taxon>
        <taxon>Sar</taxon>
        <taxon>Alveolata</taxon>
        <taxon>Ciliophora</taxon>
        <taxon>Intramacronucleata</taxon>
        <taxon>Spirotrichea</taxon>
        <taxon>Stichotrichia</taxon>
        <taxon>Sporadotrichida</taxon>
        <taxon>Halteriidae</taxon>
        <taxon>Halteria</taxon>
    </lineage>
</organism>
<dbReference type="Proteomes" id="UP000785679">
    <property type="component" value="Unassembled WGS sequence"/>
</dbReference>
<proteinExistence type="predicted"/>
<evidence type="ECO:0000313" key="3">
    <source>
        <dbReference type="Proteomes" id="UP000785679"/>
    </source>
</evidence>
<name>A0A8J8NFC6_HALGN</name>
<feature type="chain" id="PRO_5035273638" evidence="1">
    <location>
        <begin position="18"/>
        <end position="139"/>
    </location>
</feature>
<keyword evidence="3" id="KW-1185">Reference proteome</keyword>
<reference evidence="2" key="1">
    <citation type="submission" date="2019-06" db="EMBL/GenBank/DDBJ databases">
        <authorList>
            <person name="Zheng W."/>
        </authorList>
    </citation>
    <scope>NUCLEOTIDE SEQUENCE</scope>
    <source>
        <strain evidence="2">QDHG01</strain>
    </source>
</reference>
<dbReference type="AlphaFoldDB" id="A0A8J8NFC6"/>
<evidence type="ECO:0000256" key="1">
    <source>
        <dbReference type="SAM" id="SignalP"/>
    </source>
</evidence>
<accession>A0A8J8NFC6</accession>
<feature type="signal peptide" evidence="1">
    <location>
        <begin position="1"/>
        <end position="17"/>
    </location>
</feature>
<comment type="caution">
    <text evidence="2">The sequence shown here is derived from an EMBL/GenBank/DDBJ whole genome shotgun (WGS) entry which is preliminary data.</text>
</comment>
<sequence>MCTQTSWGTLFSIQIRAAVLITIAYNVPQSIIDPEEQPLYVFLFACCPNHCIEMFFNTEEGKKSIQFDAMFHLHRAQLKLSWGYKNLFLCQYYHEEHAHYGPDILLNKFVLGVNTAGEAHLHRLKDGYCCVGEGHSHKG</sequence>
<keyword evidence="1" id="KW-0732">Signal</keyword>
<gene>
    <name evidence="2" type="ORF">FGO68_gene12584</name>
</gene>
<evidence type="ECO:0000313" key="2">
    <source>
        <dbReference type="EMBL" id="TNV73749.1"/>
    </source>
</evidence>
<protein>
    <submittedName>
        <fullName evidence="2">Uncharacterized protein</fullName>
    </submittedName>
</protein>